<reference evidence="1" key="1">
    <citation type="journal article" date="2020" name="Nature">
        <title>Giant virus diversity and host interactions through global metagenomics.</title>
        <authorList>
            <person name="Schulz F."/>
            <person name="Roux S."/>
            <person name="Paez-Espino D."/>
            <person name="Jungbluth S."/>
            <person name="Walsh D.A."/>
            <person name="Denef V.J."/>
            <person name="McMahon K.D."/>
            <person name="Konstantinidis K.T."/>
            <person name="Eloe-Fadrosh E.A."/>
            <person name="Kyrpides N.C."/>
            <person name="Woyke T."/>
        </authorList>
    </citation>
    <scope>NUCLEOTIDE SEQUENCE</scope>
    <source>
        <strain evidence="1">GVMAG-M-3300009422-16</strain>
    </source>
</reference>
<organism evidence="1">
    <name type="scientific">viral metagenome</name>
    <dbReference type="NCBI Taxonomy" id="1070528"/>
    <lineage>
        <taxon>unclassified sequences</taxon>
        <taxon>metagenomes</taxon>
        <taxon>organismal metagenomes</taxon>
    </lineage>
</organism>
<accession>A0A6C0B5Y4</accession>
<protein>
    <submittedName>
        <fullName evidence="1">Uncharacterized protein</fullName>
    </submittedName>
</protein>
<dbReference type="AlphaFoldDB" id="A0A6C0B5Y4"/>
<dbReference type="EMBL" id="MN739068">
    <property type="protein sequence ID" value="QHS86959.1"/>
    <property type="molecule type" value="Genomic_DNA"/>
</dbReference>
<evidence type="ECO:0000313" key="1">
    <source>
        <dbReference type="EMBL" id="QHS86959.1"/>
    </source>
</evidence>
<name>A0A6C0B5Y4_9ZZZZ</name>
<sequence>MLSFSFTQHTKSDAFPGQNALLKDLPQTEGVAQIATKFVKRGALHPKTHSFADALQVVEAVLSQNEDVMAAVIVTHGTGFKVYFRKTPPGESNKEYLTRMEHNKKKSNNATLLIKII</sequence>
<proteinExistence type="predicted"/>